<comment type="caution">
    <text evidence="2">The sequence shown here is derived from an EMBL/GenBank/DDBJ whole genome shotgun (WGS) entry which is preliminary data.</text>
</comment>
<feature type="compositionally biased region" description="Basic and acidic residues" evidence="1">
    <location>
        <begin position="1"/>
        <end position="36"/>
    </location>
</feature>
<feature type="region of interest" description="Disordered" evidence="1">
    <location>
        <begin position="1"/>
        <end position="53"/>
    </location>
</feature>
<sequence>MTRIGLRDKETTRGEGRESLKEHVAMRKSGEDRRVENGWGQTETKESPDNTAADEILRSGGGAQHRGQLALFLFCVERVSATRPCTVGERSKLQRKGDVANVNVVKKCRLCVRLR</sequence>
<keyword evidence="3" id="KW-1185">Reference proteome</keyword>
<reference evidence="2 3" key="1">
    <citation type="submission" date="2024-01" db="EMBL/GenBank/DDBJ databases">
        <title>The genomes of 5 underutilized Papilionoideae crops provide insights into root nodulation and disease resistanc.</title>
        <authorList>
            <person name="Jiang F."/>
        </authorList>
    </citation>
    <scope>NUCLEOTIDE SEQUENCE [LARGE SCALE GENOMIC DNA]</scope>
    <source>
        <strain evidence="2">JINMINGXINNONG_FW02</strain>
        <tissue evidence="2">Leaves</tissue>
    </source>
</reference>
<protein>
    <submittedName>
        <fullName evidence="2">Uncharacterized protein</fullName>
    </submittedName>
</protein>
<evidence type="ECO:0000313" key="3">
    <source>
        <dbReference type="Proteomes" id="UP001374584"/>
    </source>
</evidence>
<dbReference type="Proteomes" id="UP001374584">
    <property type="component" value="Unassembled WGS sequence"/>
</dbReference>
<dbReference type="EMBL" id="JAYMYR010000003">
    <property type="protein sequence ID" value="KAK7374618.1"/>
    <property type="molecule type" value="Genomic_DNA"/>
</dbReference>
<accession>A0AAN9NRN3</accession>
<proteinExistence type="predicted"/>
<name>A0AAN9NRN3_PHACN</name>
<dbReference type="AlphaFoldDB" id="A0AAN9NRN3"/>
<evidence type="ECO:0000256" key="1">
    <source>
        <dbReference type="SAM" id="MobiDB-lite"/>
    </source>
</evidence>
<organism evidence="2 3">
    <name type="scientific">Phaseolus coccineus</name>
    <name type="common">Scarlet runner bean</name>
    <name type="synonym">Phaseolus multiflorus</name>
    <dbReference type="NCBI Taxonomy" id="3886"/>
    <lineage>
        <taxon>Eukaryota</taxon>
        <taxon>Viridiplantae</taxon>
        <taxon>Streptophyta</taxon>
        <taxon>Embryophyta</taxon>
        <taxon>Tracheophyta</taxon>
        <taxon>Spermatophyta</taxon>
        <taxon>Magnoliopsida</taxon>
        <taxon>eudicotyledons</taxon>
        <taxon>Gunneridae</taxon>
        <taxon>Pentapetalae</taxon>
        <taxon>rosids</taxon>
        <taxon>fabids</taxon>
        <taxon>Fabales</taxon>
        <taxon>Fabaceae</taxon>
        <taxon>Papilionoideae</taxon>
        <taxon>50 kb inversion clade</taxon>
        <taxon>NPAAA clade</taxon>
        <taxon>indigoferoid/millettioid clade</taxon>
        <taxon>Phaseoleae</taxon>
        <taxon>Phaseolus</taxon>
    </lineage>
</organism>
<gene>
    <name evidence="2" type="ORF">VNO80_08054</name>
</gene>
<evidence type="ECO:0000313" key="2">
    <source>
        <dbReference type="EMBL" id="KAK7374618.1"/>
    </source>
</evidence>